<dbReference type="GeneID" id="64601291"/>
<proteinExistence type="predicted"/>
<accession>A0A9P7ADM3</accession>
<feature type="compositionally biased region" description="Pro residues" evidence="1">
    <location>
        <begin position="291"/>
        <end position="303"/>
    </location>
</feature>
<feature type="region of interest" description="Disordered" evidence="1">
    <location>
        <begin position="193"/>
        <end position="375"/>
    </location>
</feature>
<reference evidence="2" key="1">
    <citation type="journal article" date="2020" name="New Phytol.">
        <title>Comparative genomics reveals dynamic genome evolution in host specialist ectomycorrhizal fungi.</title>
        <authorList>
            <person name="Lofgren L.A."/>
            <person name="Nguyen N.H."/>
            <person name="Vilgalys R."/>
            <person name="Ruytinx J."/>
            <person name="Liao H.L."/>
            <person name="Branco S."/>
            <person name="Kuo A."/>
            <person name="LaButti K."/>
            <person name="Lipzen A."/>
            <person name="Andreopoulos W."/>
            <person name="Pangilinan J."/>
            <person name="Riley R."/>
            <person name="Hundley H."/>
            <person name="Na H."/>
            <person name="Barry K."/>
            <person name="Grigoriev I.V."/>
            <person name="Stajich J.E."/>
            <person name="Kennedy P.G."/>
        </authorList>
    </citation>
    <scope>NUCLEOTIDE SEQUENCE</scope>
    <source>
        <strain evidence="2">S12</strain>
    </source>
</reference>
<protein>
    <submittedName>
        <fullName evidence="2">Uncharacterized protein</fullName>
    </submittedName>
</protein>
<comment type="caution">
    <text evidence="2">The sequence shown here is derived from an EMBL/GenBank/DDBJ whole genome shotgun (WGS) entry which is preliminary data.</text>
</comment>
<feature type="region of interest" description="Disordered" evidence="1">
    <location>
        <begin position="140"/>
        <end position="170"/>
    </location>
</feature>
<evidence type="ECO:0000313" key="3">
    <source>
        <dbReference type="Proteomes" id="UP000719766"/>
    </source>
</evidence>
<dbReference type="OrthoDB" id="2691584at2759"/>
<evidence type="ECO:0000256" key="1">
    <source>
        <dbReference type="SAM" id="MobiDB-lite"/>
    </source>
</evidence>
<feature type="compositionally biased region" description="Polar residues" evidence="1">
    <location>
        <begin position="306"/>
        <end position="316"/>
    </location>
</feature>
<dbReference type="EMBL" id="JABBWE010000082">
    <property type="protein sequence ID" value="KAG1787217.1"/>
    <property type="molecule type" value="Genomic_DNA"/>
</dbReference>
<gene>
    <name evidence="2" type="ORF">HD556DRAFT_1449014</name>
</gene>
<dbReference type="AlphaFoldDB" id="A0A9P7ADM3"/>
<dbReference type="Proteomes" id="UP000719766">
    <property type="component" value="Unassembled WGS sequence"/>
</dbReference>
<feature type="compositionally biased region" description="Basic and acidic residues" evidence="1">
    <location>
        <begin position="231"/>
        <end position="244"/>
    </location>
</feature>
<feature type="compositionally biased region" description="Polar residues" evidence="1">
    <location>
        <begin position="149"/>
        <end position="170"/>
    </location>
</feature>
<organism evidence="2 3">
    <name type="scientific">Suillus plorans</name>
    <dbReference type="NCBI Taxonomy" id="116603"/>
    <lineage>
        <taxon>Eukaryota</taxon>
        <taxon>Fungi</taxon>
        <taxon>Dikarya</taxon>
        <taxon>Basidiomycota</taxon>
        <taxon>Agaricomycotina</taxon>
        <taxon>Agaricomycetes</taxon>
        <taxon>Agaricomycetidae</taxon>
        <taxon>Boletales</taxon>
        <taxon>Suillineae</taxon>
        <taxon>Suillaceae</taxon>
        <taxon>Suillus</taxon>
    </lineage>
</organism>
<feature type="compositionally biased region" description="Low complexity" evidence="1">
    <location>
        <begin position="346"/>
        <end position="357"/>
    </location>
</feature>
<keyword evidence="3" id="KW-1185">Reference proteome</keyword>
<sequence length="506" mass="55667">MLFYSDGKKAMASVDDGPSGSDKGQIYSFIAQLIFEGHPKYGGAYEQNQKKFRDAVSNRITKTKYKKLKAKFSDTGAGVVPLGDMATKNLLVLIELPWYTELDQIWHSNPSMAAKTHSSKPGADHAGALYSLVQPHGRAGPAMHFDASAQRSSVPTHDAQSSSNSQPYNIYTSHSAFPAATTYPPRASLAMNLHGNPAIDPQLRPAAPAPTLTLPQPQTHLPGLCNSPNVEIRDDFAPQRDNSHLESSPLDSPLGDALNHLDDDEIMYDDTSTANNPPQVAGTKRQFAVSPSPPPSAPQPRPFQIPTKSPASSYDNRSAFGAQRPLSHGGRRKAAPEIARSMSMPSSTTRNTTSASSLDYIGSPTPQTSLPVSAGSSKKKAKFDVMQQVDQFRGEIKSLQSDAMSRYDSKHQWFLTKLEVKSEHHHESKKYEWLRSMRDHEISQVALNHWRQQEDKDTEIRLREVDIRVHEAHSQVLDKEAETLCLKIQFHQMTQGGRASALDGAA</sequence>
<feature type="compositionally biased region" description="Low complexity" evidence="1">
    <location>
        <begin position="201"/>
        <end position="219"/>
    </location>
</feature>
<evidence type="ECO:0000313" key="2">
    <source>
        <dbReference type="EMBL" id="KAG1787217.1"/>
    </source>
</evidence>
<name>A0A9P7ADM3_9AGAM</name>
<feature type="compositionally biased region" description="Polar residues" evidence="1">
    <location>
        <begin position="364"/>
        <end position="375"/>
    </location>
</feature>
<dbReference type="RefSeq" id="XP_041154585.1">
    <property type="nucleotide sequence ID" value="XM_041307527.1"/>
</dbReference>